<dbReference type="InterPro" id="IPR029058">
    <property type="entry name" value="AB_hydrolase_fold"/>
</dbReference>
<dbReference type="SMART" id="SM01110">
    <property type="entry name" value="Cutinase"/>
    <property type="match status" value="1"/>
</dbReference>
<dbReference type="GO" id="GO:0052689">
    <property type="term" value="F:carboxylic ester hydrolase activity"/>
    <property type="evidence" value="ECO:0007669"/>
    <property type="project" value="UniProtKB-KW"/>
</dbReference>
<name>A0A4P7QH91_9CORY</name>
<evidence type="ECO:0000256" key="3">
    <source>
        <dbReference type="ARBA" id="ARBA00022801"/>
    </source>
</evidence>
<evidence type="ECO:0000256" key="2">
    <source>
        <dbReference type="ARBA" id="ARBA00022487"/>
    </source>
</evidence>
<comment type="similarity">
    <text evidence="1">Belongs to the cutinase family.</text>
</comment>
<dbReference type="Proteomes" id="UP000296352">
    <property type="component" value="Chromosome"/>
</dbReference>
<evidence type="ECO:0000313" key="6">
    <source>
        <dbReference type="EMBL" id="QCB29009.1"/>
    </source>
</evidence>
<dbReference type="InterPro" id="IPR000675">
    <property type="entry name" value="Cutinase/axe"/>
</dbReference>
<accession>A0A4P7QH91</accession>
<dbReference type="PANTHER" id="PTHR33630">
    <property type="entry name" value="CUTINASE RV1984C-RELATED-RELATED"/>
    <property type="match status" value="1"/>
</dbReference>
<keyword evidence="4" id="KW-1015">Disulfide bond</keyword>
<protein>
    <submittedName>
        <fullName evidence="6">Cutinase</fullName>
    </submittedName>
</protein>
<dbReference type="Gene3D" id="3.40.50.1820">
    <property type="entry name" value="alpha/beta hydrolase"/>
    <property type="match status" value="1"/>
</dbReference>
<keyword evidence="3" id="KW-0378">Hydrolase</keyword>
<evidence type="ECO:0000313" key="7">
    <source>
        <dbReference type="Proteomes" id="UP000296352"/>
    </source>
</evidence>
<dbReference type="EMBL" id="CP039247">
    <property type="protein sequence ID" value="QCB29009.1"/>
    <property type="molecule type" value="Genomic_DNA"/>
</dbReference>
<sequence length="298" mass="31292" precursor="true">MKLPTSLPLALATIAASLVVGGAVAPAAASSEETCPAVVVLAARGSDQNEKEGQYFGPQRYSPGSMPSNGWEGPNWSAFFHYVEKAHPGVMDDVHVLGLDDQAYPAVMQLPPLAEEGEQLTSSQTSSRLWGVLTTHDIPALVRGVTVGALDSMRAGMDNAPAFVDAWEARTGCAPHYVVAGYSQGAIVGTSVERHLAAKGRLLGAIYLGNPLNRPRGLAAAVPAHLLPQPAALPAGRRINYCLDGDFACDLTVESAMDALSTKAEKHASYFLDAAAGNPTSQDVLVAETFVSWVSREN</sequence>
<keyword evidence="7" id="KW-1185">Reference proteome</keyword>
<proteinExistence type="inferred from homology"/>
<evidence type="ECO:0000256" key="1">
    <source>
        <dbReference type="ARBA" id="ARBA00007534"/>
    </source>
</evidence>
<dbReference type="AlphaFoldDB" id="A0A4P7QH91"/>
<keyword evidence="5" id="KW-0732">Signal</keyword>
<gene>
    <name evidence="6" type="ORF">CENDO_08695</name>
</gene>
<evidence type="ECO:0000256" key="4">
    <source>
        <dbReference type="ARBA" id="ARBA00023157"/>
    </source>
</evidence>
<feature type="signal peptide" evidence="5">
    <location>
        <begin position="1"/>
        <end position="25"/>
    </location>
</feature>
<dbReference type="OrthoDB" id="4457739at2"/>
<organism evidence="6 7">
    <name type="scientific">Corynebacterium endometrii</name>
    <dbReference type="NCBI Taxonomy" id="2488819"/>
    <lineage>
        <taxon>Bacteria</taxon>
        <taxon>Bacillati</taxon>
        <taxon>Actinomycetota</taxon>
        <taxon>Actinomycetes</taxon>
        <taxon>Mycobacteriales</taxon>
        <taxon>Corynebacteriaceae</taxon>
        <taxon>Corynebacterium</taxon>
    </lineage>
</organism>
<dbReference type="SUPFAM" id="SSF53474">
    <property type="entry name" value="alpha/beta-Hydrolases"/>
    <property type="match status" value="1"/>
</dbReference>
<keyword evidence="2" id="KW-0719">Serine esterase</keyword>
<dbReference type="RefSeq" id="WP_136141662.1">
    <property type="nucleotide sequence ID" value="NZ_CP039247.1"/>
</dbReference>
<evidence type="ECO:0000256" key="5">
    <source>
        <dbReference type="SAM" id="SignalP"/>
    </source>
</evidence>
<dbReference type="PANTHER" id="PTHR33630:SF9">
    <property type="entry name" value="CUTINASE 4"/>
    <property type="match status" value="1"/>
</dbReference>
<dbReference type="KEGG" id="cee:CENDO_08695"/>
<reference evidence="6 7" key="1">
    <citation type="submission" date="2019-04" db="EMBL/GenBank/DDBJ databases">
        <title>Corynebacterium endometrii sp. nov., isolated from the uterus of a cow with endometritis.</title>
        <authorList>
            <person name="Ballas P."/>
            <person name="Ruckert C."/>
            <person name="Wagener K."/>
            <person name="Drillich M."/>
            <person name="Kaempfer P."/>
            <person name="Busse H.-J."/>
            <person name="Ehling-Schulz M."/>
        </authorList>
    </citation>
    <scope>NUCLEOTIDE SEQUENCE [LARGE SCALE GENOMIC DNA]</scope>
    <source>
        <strain evidence="6 7">LMM-1653</strain>
    </source>
</reference>
<feature type="chain" id="PRO_5039026879" evidence="5">
    <location>
        <begin position="26"/>
        <end position="298"/>
    </location>
</feature>